<sequence>MAATLCSRFLPKQSWLPLAHAVRHGSKAVTRHRKPVHFLKQKLLAVTEYVPPRSEGCARNPRVSHTQQDSRVVAFLSKQVKATFQQSKMIAVVQNNSTTAEDMLMLKHRLRKHDIFVKFFPNQVMRDYLANSKYSNMELLFIGPTVLFVSKEPKVKEMLQILRGSPQMVLIGACVEDTLMSRQGILQYSQLPSLATVQGQVVSGLNVLTSQTAAMLHRHPAHLSALLQQYLKQRSEGTSEVGIPESQEATTT</sequence>
<accession>A0A8C9QYX8</accession>
<dbReference type="Ensembl" id="ENSSFOT00015002116.2">
    <property type="protein sequence ID" value="ENSSFOP00015002074.1"/>
    <property type="gene ID" value="ENSSFOG00015001414.2"/>
</dbReference>
<reference evidence="6" key="2">
    <citation type="submission" date="2025-08" db="UniProtKB">
        <authorList>
            <consortium name="Ensembl"/>
        </authorList>
    </citation>
    <scope>IDENTIFICATION</scope>
</reference>
<dbReference type="Gene3D" id="3.30.70.1730">
    <property type="match status" value="1"/>
</dbReference>
<dbReference type="InterPro" id="IPR047865">
    <property type="entry name" value="Ribosomal_uL10_bac_type"/>
</dbReference>
<dbReference type="Proteomes" id="UP000694397">
    <property type="component" value="Chromosome 21"/>
</dbReference>
<evidence type="ECO:0000256" key="5">
    <source>
        <dbReference type="ARBA" id="ARBA00035716"/>
    </source>
</evidence>
<dbReference type="GeneID" id="108918725"/>
<evidence type="ECO:0000256" key="4">
    <source>
        <dbReference type="ARBA" id="ARBA00035707"/>
    </source>
</evidence>
<dbReference type="OrthoDB" id="360689at2759"/>
<keyword evidence="7" id="KW-1185">Reference proteome</keyword>
<dbReference type="InterPro" id="IPR043141">
    <property type="entry name" value="Ribosomal_uL10-like_sf"/>
</dbReference>
<evidence type="ECO:0000313" key="6">
    <source>
        <dbReference type="Ensembl" id="ENSSFOP00015002074.1"/>
    </source>
</evidence>
<keyword evidence="3" id="KW-0687">Ribonucleoprotein</keyword>
<evidence type="ECO:0000313" key="7">
    <source>
        <dbReference type="Proteomes" id="UP000694397"/>
    </source>
</evidence>
<proteinExistence type="inferred from homology"/>
<dbReference type="GO" id="GO:1990904">
    <property type="term" value="C:ribonucleoprotein complex"/>
    <property type="evidence" value="ECO:0007669"/>
    <property type="project" value="UniProtKB-KW"/>
</dbReference>
<dbReference type="PANTHER" id="PTHR11560">
    <property type="entry name" value="39S RIBOSOMAL PROTEIN L10, MITOCHONDRIAL"/>
    <property type="match status" value="1"/>
</dbReference>
<dbReference type="Pfam" id="PF00466">
    <property type="entry name" value="Ribosomal_L10"/>
    <property type="match status" value="1"/>
</dbReference>
<reference evidence="6" key="3">
    <citation type="submission" date="2025-09" db="UniProtKB">
        <authorList>
            <consortium name="Ensembl"/>
        </authorList>
    </citation>
    <scope>IDENTIFICATION</scope>
</reference>
<evidence type="ECO:0000256" key="1">
    <source>
        <dbReference type="ARBA" id="ARBA00008889"/>
    </source>
</evidence>
<dbReference type="CTD" id="124995"/>
<comment type="similarity">
    <text evidence="1">Belongs to the universal ribosomal protein uL10 family.</text>
</comment>
<dbReference type="GeneTree" id="ENSGT00390000000603"/>
<dbReference type="AlphaFoldDB" id="A0A8C9QYX8"/>
<dbReference type="GO" id="GO:0005840">
    <property type="term" value="C:ribosome"/>
    <property type="evidence" value="ECO:0007669"/>
    <property type="project" value="UniProtKB-KW"/>
</dbReference>
<organism evidence="6 7">
    <name type="scientific">Scleropages formosus</name>
    <name type="common">Asian bonytongue</name>
    <name type="synonym">Osteoglossum formosum</name>
    <dbReference type="NCBI Taxonomy" id="113540"/>
    <lineage>
        <taxon>Eukaryota</taxon>
        <taxon>Metazoa</taxon>
        <taxon>Chordata</taxon>
        <taxon>Craniata</taxon>
        <taxon>Vertebrata</taxon>
        <taxon>Euteleostomi</taxon>
        <taxon>Actinopterygii</taxon>
        <taxon>Neopterygii</taxon>
        <taxon>Teleostei</taxon>
        <taxon>Osteoglossocephala</taxon>
        <taxon>Osteoglossomorpha</taxon>
        <taxon>Osteoglossiformes</taxon>
        <taxon>Osteoglossidae</taxon>
        <taxon>Scleropages</taxon>
    </lineage>
</organism>
<dbReference type="CDD" id="cd05797">
    <property type="entry name" value="Ribosomal_L10"/>
    <property type="match status" value="1"/>
</dbReference>
<reference evidence="6 7" key="1">
    <citation type="submission" date="2019-04" db="EMBL/GenBank/DDBJ databases">
        <authorList>
            <consortium name="Wellcome Sanger Institute Data Sharing"/>
        </authorList>
    </citation>
    <scope>NUCLEOTIDE SEQUENCE [LARGE SCALE GENOMIC DNA]</scope>
</reference>
<dbReference type="RefSeq" id="XP_018581728.1">
    <property type="nucleotide sequence ID" value="XM_018726212.2"/>
</dbReference>
<dbReference type="KEGG" id="sfm:108918725"/>
<dbReference type="InterPro" id="IPR001790">
    <property type="entry name" value="Ribosomal_uL10"/>
</dbReference>
<gene>
    <name evidence="6" type="primary">MRPL10</name>
    <name evidence="6" type="synonym">mrpl10</name>
</gene>
<evidence type="ECO:0000256" key="2">
    <source>
        <dbReference type="ARBA" id="ARBA00022980"/>
    </source>
</evidence>
<protein>
    <recommendedName>
        <fullName evidence="4">Large ribosomal subunit protein uL10m</fullName>
    </recommendedName>
    <alternativeName>
        <fullName evidence="5">39S ribosomal protein L10, mitochondrial</fullName>
    </alternativeName>
</protein>
<name>A0A8C9QYX8_SCLFO</name>
<dbReference type="SUPFAM" id="SSF160369">
    <property type="entry name" value="Ribosomal protein L10-like"/>
    <property type="match status" value="1"/>
</dbReference>
<keyword evidence="2" id="KW-0689">Ribosomal protein</keyword>
<evidence type="ECO:0000256" key="3">
    <source>
        <dbReference type="ARBA" id="ARBA00023274"/>
    </source>
</evidence>